<evidence type="ECO:0000313" key="5">
    <source>
        <dbReference type="Proteomes" id="UP000626109"/>
    </source>
</evidence>
<evidence type="ECO:0000256" key="3">
    <source>
        <dbReference type="SAM" id="Phobius"/>
    </source>
</evidence>
<comment type="catalytic activity">
    <reaction evidence="2">
        <text>N(6)-D-ribulosyl-L-lysyl-[protein] + ATP = N(6)-(3-O-phospho-D-ribulosyl)-L-lysyl-[protein] + ADP + H(+)</text>
        <dbReference type="Rhea" id="RHEA:48432"/>
        <dbReference type="Rhea" id="RHEA-COMP:12103"/>
        <dbReference type="Rhea" id="RHEA-COMP:12104"/>
        <dbReference type="ChEBI" id="CHEBI:15378"/>
        <dbReference type="ChEBI" id="CHEBI:30616"/>
        <dbReference type="ChEBI" id="CHEBI:90418"/>
        <dbReference type="ChEBI" id="CHEBI:90420"/>
        <dbReference type="ChEBI" id="CHEBI:456216"/>
        <dbReference type="EC" id="2.7.1.172"/>
    </reaction>
    <physiologicalReaction direction="left-to-right" evidence="2">
        <dbReference type="Rhea" id="RHEA:48433"/>
    </physiologicalReaction>
</comment>
<sequence length="443" mass="47298">MAASRCRRRKPEKRCFQLQRALMTTAASAASVLTVASATEAGRTGSSAIRSACFLAPGRSSRSLSSSLILSGGISPELQDCSFARPAGVLSQPNLVVGSLASGSGIFTALSVGAVCLVSVGVSASLRAASRRWHRAAGLTAMASAQEVRKQLLESGVCGDVEDRQISSGNFVLRTDRGDCFVKCGTGGSGAPKAILEYEAEGLRRLGAAAGGLLRVPEPWLVGELAPGQAFIVQEKLDLSGHASRDDLGAGLAAVHAAELPADWQHFGFPLEGCCGACPQKNNSEGKSMTWLNFWRDYRLGEQLRMLRQNSPSDSEVQKLGADLVARLPEFFEPLGRPEDIKPSLLHGDLWSGNISALPDGTPVIIDPACYYGHHEADHGINLMFGGGSAFRNSGYESRFPRVTGYKQRALLYELHHHLNHYNIFGGSYRGGSVELMRRLLGS</sequence>
<organism evidence="4 5">
    <name type="scientific">Polarella glacialis</name>
    <name type="common">Dinoflagellate</name>
    <dbReference type="NCBI Taxonomy" id="89957"/>
    <lineage>
        <taxon>Eukaryota</taxon>
        <taxon>Sar</taxon>
        <taxon>Alveolata</taxon>
        <taxon>Dinophyceae</taxon>
        <taxon>Suessiales</taxon>
        <taxon>Suessiaceae</taxon>
        <taxon>Polarella</taxon>
    </lineage>
</organism>
<dbReference type="Gene3D" id="3.90.1200.10">
    <property type="match status" value="1"/>
</dbReference>
<dbReference type="PANTHER" id="PTHR12149:SF8">
    <property type="entry name" value="PROTEIN-RIBULOSAMINE 3-KINASE"/>
    <property type="match status" value="1"/>
</dbReference>
<dbReference type="SUPFAM" id="SSF56112">
    <property type="entry name" value="Protein kinase-like (PK-like)"/>
    <property type="match status" value="1"/>
</dbReference>
<proteinExistence type="predicted"/>
<evidence type="ECO:0000256" key="1">
    <source>
        <dbReference type="ARBA" id="ARBA00011961"/>
    </source>
</evidence>
<evidence type="ECO:0000313" key="4">
    <source>
        <dbReference type="EMBL" id="CAE8644837.1"/>
    </source>
</evidence>
<dbReference type="EMBL" id="CAJNNW010002933">
    <property type="protein sequence ID" value="CAE8644837.1"/>
    <property type="molecule type" value="Genomic_DNA"/>
</dbReference>
<dbReference type="EC" id="2.7.1.172" evidence="1"/>
<gene>
    <name evidence="4" type="ORF">PGLA2088_LOCUS3401</name>
</gene>
<dbReference type="AlphaFoldDB" id="A0A813I318"/>
<dbReference type="InterPro" id="IPR016477">
    <property type="entry name" value="Fructo-/Ketosamine-3-kinase"/>
</dbReference>
<dbReference type="Proteomes" id="UP000626109">
    <property type="component" value="Unassembled WGS sequence"/>
</dbReference>
<keyword evidence="3" id="KW-0812">Transmembrane</keyword>
<dbReference type="GO" id="GO:0102193">
    <property type="term" value="F:protein-ribulosamine 3-kinase activity"/>
    <property type="evidence" value="ECO:0007669"/>
    <property type="project" value="UniProtKB-EC"/>
</dbReference>
<dbReference type="Pfam" id="PF03881">
    <property type="entry name" value="Fructosamin_kin"/>
    <property type="match status" value="1"/>
</dbReference>
<reference evidence="4" key="1">
    <citation type="submission" date="2021-02" db="EMBL/GenBank/DDBJ databases">
        <authorList>
            <person name="Dougan E. K."/>
            <person name="Rhodes N."/>
            <person name="Thang M."/>
            <person name="Chan C."/>
        </authorList>
    </citation>
    <scope>NUCLEOTIDE SEQUENCE</scope>
</reference>
<dbReference type="PANTHER" id="PTHR12149">
    <property type="entry name" value="FRUCTOSAMINE 3 KINASE-RELATED PROTEIN"/>
    <property type="match status" value="1"/>
</dbReference>
<feature type="transmembrane region" description="Helical" evidence="3">
    <location>
        <begin position="105"/>
        <end position="126"/>
    </location>
</feature>
<name>A0A813I318_POLGL</name>
<keyword evidence="3" id="KW-0472">Membrane</keyword>
<accession>A0A813I318</accession>
<protein>
    <recommendedName>
        <fullName evidence="1">protein-ribulosamine 3-kinase</fullName>
        <ecNumber evidence="1">2.7.1.172</ecNumber>
    </recommendedName>
</protein>
<keyword evidence="3" id="KW-1133">Transmembrane helix</keyword>
<comment type="caution">
    <text evidence="4">The sequence shown here is derived from an EMBL/GenBank/DDBJ whole genome shotgun (WGS) entry which is preliminary data.</text>
</comment>
<dbReference type="InterPro" id="IPR011009">
    <property type="entry name" value="Kinase-like_dom_sf"/>
</dbReference>
<evidence type="ECO:0000256" key="2">
    <source>
        <dbReference type="ARBA" id="ARBA00048655"/>
    </source>
</evidence>